<feature type="region of interest" description="Disordered" evidence="1">
    <location>
        <begin position="117"/>
        <end position="179"/>
    </location>
</feature>
<feature type="region of interest" description="Disordered" evidence="1">
    <location>
        <begin position="29"/>
        <end position="59"/>
    </location>
</feature>
<dbReference type="EMBL" id="MN739110">
    <property type="protein sequence ID" value="QHS89491.1"/>
    <property type="molecule type" value="Genomic_DNA"/>
</dbReference>
<feature type="compositionally biased region" description="Low complexity" evidence="1">
    <location>
        <begin position="125"/>
        <end position="136"/>
    </location>
</feature>
<feature type="compositionally biased region" description="Pro residues" evidence="1">
    <location>
        <begin position="156"/>
        <end position="165"/>
    </location>
</feature>
<name>A0A6C0BCL9_9ZZZZ</name>
<sequence>MASSQMLVSMTVADLDSLLQRAVAAALSGKAVPSASAPSIKKAKKEKDPDAPKKEPNDWIKFTSSVRAALKAAKITTGVEVTQFCGMLKAKNADYSSWTSELILAEHTSWKRPEVSKQALAGKNKSPSVSPSSPAPAEEKKEKKPKAKKAEVPAPVAAPAPPPPAAEEEDDEDPETKFVPWTFKKASYLKNGRGDVISEEFDWIGRFDEKAGKIDRAFPQPADLETE</sequence>
<protein>
    <submittedName>
        <fullName evidence="2">Uncharacterized protein</fullName>
    </submittedName>
</protein>
<evidence type="ECO:0000313" key="2">
    <source>
        <dbReference type="EMBL" id="QHS89491.1"/>
    </source>
</evidence>
<dbReference type="AlphaFoldDB" id="A0A6C0BCL9"/>
<feature type="compositionally biased region" description="Low complexity" evidence="1">
    <location>
        <begin position="30"/>
        <end position="40"/>
    </location>
</feature>
<proteinExistence type="predicted"/>
<evidence type="ECO:0000256" key="1">
    <source>
        <dbReference type="SAM" id="MobiDB-lite"/>
    </source>
</evidence>
<accession>A0A6C0BCL9</accession>
<reference evidence="2" key="1">
    <citation type="journal article" date="2020" name="Nature">
        <title>Giant virus diversity and host interactions through global metagenomics.</title>
        <authorList>
            <person name="Schulz F."/>
            <person name="Roux S."/>
            <person name="Paez-Espino D."/>
            <person name="Jungbluth S."/>
            <person name="Walsh D.A."/>
            <person name="Denef V.J."/>
            <person name="McMahon K.D."/>
            <person name="Konstantinidis K.T."/>
            <person name="Eloe-Fadrosh E.A."/>
            <person name="Kyrpides N.C."/>
            <person name="Woyke T."/>
        </authorList>
    </citation>
    <scope>NUCLEOTIDE SEQUENCE</scope>
    <source>
        <strain evidence="2">GVMAG-M-3300010158-60</strain>
    </source>
</reference>
<feature type="compositionally biased region" description="Basic and acidic residues" evidence="1">
    <location>
        <begin position="45"/>
        <end position="58"/>
    </location>
</feature>
<organism evidence="2">
    <name type="scientific">viral metagenome</name>
    <dbReference type="NCBI Taxonomy" id="1070528"/>
    <lineage>
        <taxon>unclassified sequences</taxon>
        <taxon>metagenomes</taxon>
        <taxon>organismal metagenomes</taxon>
    </lineage>
</organism>